<evidence type="ECO:0000259" key="10">
    <source>
        <dbReference type="PROSITE" id="PS50016"/>
    </source>
</evidence>
<evidence type="ECO:0000256" key="9">
    <source>
        <dbReference type="SAM" id="MobiDB-lite"/>
    </source>
</evidence>
<evidence type="ECO:0000256" key="8">
    <source>
        <dbReference type="ARBA" id="ARBA00023242"/>
    </source>
</evidence>
<name>K1RSH4_MAGGI</name>
<reference evidence="11" key="1">
    <citation type="journal article" date="2012" name="Nature">
        <title>The oyster genome reveals stress adaptation and complexity of shell formation.</title>
        <authorList>
            <person name="Zhang G."/>
            <person name="Fang X."/>
            <person name="Guo X."/>
            <person name="Li L."/>
            <person name="Luo R."/>
            <person name="Xu F."/>
            <person name="Yang P."/>
            <person name="Zhang L."/>
            <person name="Wang X."/>
            <person name="Qi H."/>
            <person name="Xiong Z."/>
            <person name="Que H."/>
            <person name="Xie Y."/>
            <person name="Holland P.W."/>
            <person name="Paps J."/>
            <person name="Zhu Y."/>
            <person name="Wu F."/>
            <person name="Chen Y."/>
            <person name="Wang J."/>
            <person name="Peng C."/>
            <person name="Meng J."/>
            <person name="Yang L."/>
            <person name="Liu J."/>
            <person name="Wen B."/>
            <person name="Zhang N."/>
            <person name="Huang Z."/>
            <person name="Zhu Q."/>
            <person name="Feng Y."/>
            <person name="Mount A."/>
            <person name="Hedgecock D."/>
            <person name="Xu Z."/>
            <person name="Liu Y."/>
            <person name="Domazet-Loso T."/>
            <person name="Du Y."/>
            <person name="Sun X."/>
            <person name="Zhang S."/>
            <person name="Liu B."/>
            <person name="Cheng P."/>
            <person name="Jiang X."/>
            <person name="Li J."/>
            <person name="Fan D."/>
            <person name="Wang W."/>
            <person name="Fu W."/>
            <person name="Wang T."/>
            <person name="Wang B."/>
            <person name="Zhang J."/>
            <person name="Peng Z."/>
            <person name="Li Y."/>
            <person name="Li N."/>
            <person name="Wang J."/>
            <person name="Chen M."/>
            <person name="He Y."/>
            <person name="Tan F."/>
            <person name="Song X."/>
            <person name="Zheng Q."/>
            <person name="Huang R."/>
            <person name="Yang H."/>
            <person name="Du X."/>
            <person name="Chen L."/>
            <person name="Yang M."/>
            <person name="Gaffney P.M."/>
            <person name="Wang S."/>
            <person name="Luo L."/>
            <person name="She Z."/>
            <person name="Ming Y."/>
            <person name="Huang W."/>
            <person name="Zhang S."/>
            <person name="Huang B."/>
            <person name="Zhang Y."/>
            <person name="Qu T."/>
            <person name="Ni P."/>
            <person name="Miao G."/>
            <person name="Wang J."/>
            <person name="Wang Q."/>
            <person name="Steinberg C.E."/>
            <person name="Wang H."/>
            <person name="Li N."/>
            <person name="Qian L."/>
            <person name="Zhang G."/>
            <person name="Li Y."/>
            <person name="Yang H."/>
            <person name="Liu X."/>
            <person name="Wang J."/>
            <person name="Yin Y."/>
            <person name="Wang J."/>
        </authorList>
    </citation>
    <scope>NUCLEOTIDE SEQUENCE [LARGE SCALE GENOMIC DNA]</scope>
    <source>
        <strain evidence="11">05x7-T-G4-1.051#20</strain>
    </source>
</reference>
<dbReference type="SMART" id="SM00249">
    <property type="entry name" value="PHD"/>
    <property type="match status" value="4"/>
</dbReference>
<dbReference type="GO" id="GO:0008270">
    <property type="term" value="F:zinc ion binding"/>
    <property type="evidence" value="ECO:0007669"/>
    <property type="project" value="UniProtKB-KW"/>
</dbReference>
<dbReference type="FunFam" id="3.30.40.10:FF:000005">
    <property type="entry name" value="zinc finger protein isoform X1"/>
    <property type="match status" value="2"/>
</dbReference>
<dbReference type="SUPFAM" id="SSF57903">
    <property type="entry name" value="FYVE/PHD zinc finger"/>
    <property type="match status" value="4"/>
</dbReference>
<feature type="compositionally biased region" description="Acidic residues" evidence="9">
    <location>
        <begin position="70"/>
        <end position="88"/>
    </location>
</feature>
<dbReference type="CDD" id="cd15619">
    <property type="entry name" value="PHD1_d4"/>
    <property type="match status" value="2"/>
</dbReference>
<accession>K1RSH4</accession>
<dbReference type="InterPro" id="IPR001965">
    <property type="entry name" value="Znf_PHD"/>
</dbReference>
<dbReference type="InterPro" id="IPR011011">
    <property type="entry name" value="Znf_FYVE_PHD"/>
</dbReference>
<evidence type="ECO:0000256" key="5">
    <source>
        <dbReference type="ARBA" id="ARBA00022833"/>
    </source>
</evidence>
<dbReference type="CDD" id="cd15530">
    <property type="entry name" value="PHD2_d4"/>
    <property type="match status" value="1"/>
</dbReference>
<evidence type="ECO:0000256" key="3">
    <source>
        <dbReference type="ARBA" id="ARBA00022737"/>
    </source>
</evidence>
<proteinExistence type="predicted"/>
<keyword evidence="2" id="KW-0479">Metal-binding</keyword>
<keyword evidence="8" id="KW-0539">Nucleus</keyword>
<gene>
    <name evidence="11" type="ORF">CGI_10011441</name>
</gene>
<evidence type="ECO:0000313" key="11">
    <source>
        <dbReference type="EMBL" id="EKC37461.1"/>
    </source>
</evidence>
<keyword evidence="5" id="KW-0862">Zinc</keyword>
<dbReference type="PANTHER" id="PTHR45888:SF5">
    <property type="entry name" value="D4, ISOFORM A"/>
    <property type="match status" value="1"/>
</dbReference>
<dbReference type="InterPro" id="IPR013083">
    <property type="entry name" value="Znf_RING/FYVE/PHD"/>
</dbReference>
<dbReference type="InterPro" id="IPR019787">
    <property type="entry name" value="Znf_PHD-finger"/>
</dbReference>
<keyword evidence="6" id="KW-0805">Transcription regulation</keyword>
<evidence type="ECO:0000256" key="7">
    <source>
        <dbReference type="ARBA" id="ARBA00023163"/>
    </source>
</evidence>
<feature type="region of interest" description="Disordered" evidence="9">
    <location>
        <begin position="60"/>
        <end position="91"/>
    </location>
</feature>
<dbReference type="InParanoid" id="K1RSH4"/>
<evidence type="ECO:0000256" key="6">
    <source>
        <dbReference type="ARBA" id="ARBA00023015"/>
    </source>
</evidence>
<feature type="domain" description="PHD-type" evidence="10">
    <location>
        <begin position="473"/>
        <end position="533"/>
    </location>
</feature>
<dbReference type="GO" id="GO:0007399">
    <property type="term" value="P:nervous system development"/>
    <property type="evidence" value="ECO:0007669"/>
    <property type="project" value="TreeGrafter"/>
</dbReference>
<evidence type="ECO:0000256" key="1">
    <source>
        <dbReference type="ARBA" id="ARBA00004123"/>
    </source>
</evidence>
<dbReference type="PROSITE" id="PS50016">
    <property type="entry name" value="ZF_PHD_2"/>
    <property type="match status" value="3"/>
</dbReference>
<dbReference type="Gene3D" id="3.30.40.10">
    <property type="entry name" value="Zinc/RING finger domain, C3HC4 (zinc finger)"/>
    <property type="match status" value="2"/>
</dbReference>
<keyword evidence="3" id="KW-0677">Repeat</keyword>
<feature type="domain" description="PHD-type" evidence="10">
    <location>
        <begin position="530"/>
        <end position="580"/>
    </location>
</feature>
<evidence type="ECO:0000256" key="2">
    <source>
        <dbReference type="ARBA" id="ARBA00022723"/>
    </source>
</evidence>
<sequence length="591" mass="66335">MGDTRSYETLNPLLKEIEIVCFKIGETVAFGTKCLPPGEIQIEEDVSVCFSSDFEGFIKENDTNEKGNDCTEESANDSDDDVVNDSDFEGSLTKIPPEEIEEVLKSSDIDRSEIINTYKMEGFESPVDIRVEHKYAFTCRGVGGKVFKGGRWYSTKNVAVEGSQVSMKIEPGEYLLVHYDFPTYEVIFSNEDVKRGIAMSIPEANCSIKLPSSDAGAVTINFKVPEEMGGIIELCVLCIESKGFDLSKQAKKFFEKKWMQIEDGDKSTDFTIRSGEEICLEFRGNVKAIEGQSSVIKFLKNGSNFAHVKLRSLSNKDPNGYILMVRKDNLLDWKRLDSGYLVEKYEELSHSCILMYMVMANNYCDFCLGDSEENKKSNQPEELVSCSDCGRSGHPTCLQFTANMIISVKKYPWQCIECKSCGLCGTSDNDDQLLFCDDCDRGYHMYCLNPPLSEPPEEKSGRSGMDKRDISANNYCDFCLGDSEENKKSNQPEELVSCSDCGRSGHPTCLQFTANMIISVKKYPWQCIECKSCGLCGTSDNDDQLLFCDDCDRGYHMYCLNPPLSEPPEGNWSCHLCIEEFHGGKKPQGMQ</sequence>
<feature type="domain" description="PHD-type" evidence="10">
    <location>
        <begin position="361"/>
        <end position="421"/>
    </location>
</feature>
<evidence type="ECO:0000256" key="4">
    <source>
        <dbReference type="ARBA" id="ARBA00022771"/>
    </source>
</evidence>
<dbReference type="EMBL" id="JH815807">
    <property type="protein sequence ID" value="EKC37461.1"/>
    <property type="molecule type" value="Genomic_DNA"/>
</dbReference>
<dbReference type="PANTHER" id="PTHR45888">
    <property type="entry name" value="HL01030P-RELATED"/>
    <property type="match status" value="1"/>
</dbReference>
<keyword evidence="7" id="KW-0804">Transcription</keyword>
<dbReference type="AlphaFoldDB" id="K1RSH4"/>
<protein>
    <submittedName>
        <fullName evidence="11">Zinc finger protein ubi-d4</fullName>
    </submittedName>
</protein>
<comment type="subcellular location">
    <subcellularLocation>
        <location evidence="1">Nucleus</location>
    </subcellularLocation>
</comment>
<dbReference type="Pfam" id="PF00628">
    <property type="entry name" value="PHD"/>
    <property type="match status" value="4"/>
</dbReference>
<keyword evidence="4" id="KW-0863">Zinc-finger</keyword>
<organism evidence="11">
    <name type="scientific">Magallana gigas</name>
    <name type="common">Pacific oyster</name>
    <name type="synonym">Crassostrea gigas</name>
    <dbReference type="NCBI Taxonomy" id="29159"/>
    <lineage>
        <taxon>Eukaryota</taxon>
        <taxon>Metazoa</taxon>
        <taxon>Spiralia</taxon>
        <taxon>Lophotrochozoa</taxon>
        <taxon>Mollusca</taxon>
        <taxon>Bivalvia</taxon>
        <taxon>Autobranchia</taxon>
        <taxon>Pteriomorphia</taxon>
        <taxon>Ostreida</taxon>
        <taxon>Ostreoidea</taxon>
        <taxon>Ostreidae</taxon>
        <taxon>Magallana</taxon>
    </lineage>
</organism>
<feature type="compositionally biased region" description="Basic and acidic residues" evidence="9">
    <location>
        <begin position="60"/>
        <end position="69"/>
    </location>
</feature>
<dbReference type="HOGENOM" id="CLU_461719_0_0_1"/>
<dbReference type="GO" id="GO:0071565">
    <property type="term" value="C:nBAF complex"/>
    <property type="evidence" value="ECO:0007669"/>
    <property type="project" value="TreeGrafter"/>
</dbReference>